<organism evidence="3">
    <name type="scientific">Tanacetum cinerariifolium</name>
    <name type="common">Dalmatian daisy</name>
    <name type="synonym">Chrysanthemum cinerariifolium</name>
    <dbReference type="NCBI Taxonomy" id="118510"/>
    <lineage>
        <taxon>Eukaryota</taxon>
        <taxon>Viridiplantae</taxon>
        <taxon>Streptophyta</taxon>
        <taxon>Embryophyta</taxon>
        <taxon>Tracheophyta</taxon>
        <taxon>Spermatophyta</taxon>
        <taxon>Magnoliopsida</taxon>
        <taxon>eudicotyledons</taxon>
        <taxon>Gunneridae</taxon>
        <taxon>Pentapetalae</taxon>
        <taxon>asterids</taxon>
        <taxon>campanulids</taxon>
        <taxon>Asterales</taxon>
        <taxon>Asteraceae</taxon>
        <taxon>Asteroideae</taxon>
        <taxon>Anthemideae</taxon>
        <taxon>Anthemidinae</taxon>
        <taxon>Tanacetum</taxon>
    </lineage>
</organism>
<proteinExistence type="predicted"/>
<feature type="non-terminal residue" evidence="3">
    <location>
        <position position="1009"/>
    </location>
</feature>
<feature type="compositionally biased region" description="Polar residues" evidence="1">
    <location>
        <begin position="947"/>
        <end position="959"/>
    </location>
</feature>
<feature type="region of interest" description="Disordered" evidence="1">
    <location>
        <begin position="480"/>
        <end position="512"/>
    </location>
</feature>
<dbReference type="InterPro" id="IPR005162">
    <property type="entry name" value="Retrotrans_gag_dom"/>
</dbReference>
<keyword evidence="3" id="KW-0808">Transferase</keyword>
<keyword evidence="3" id="KW-0695">RNA-directed DNA polymerase</keyword>
<dbReference type="PANTHER" id="PTHR33223">
    <property type="entry name" value="CCHC-TYPE DOMAIN-CONTAINING PROTEIN"/>
    <property type="match status" value="1"/>
</dbReference>
<dbReference type="InterPro" id="IPR043128">
    <property type="entry name" value="Rev_trsase/Diguanyl_cyclase"/>
</dbReference>
<accession>A0A699H5T7</accession>
<dbReference type="AlphaFoldDB" id="A0A699H5T7"/>
<name>A0A699H5T7_TANCI</name>
<dbReference type="EMBL" id="BKCJ010077001">
    <property type="protein sequence ID" value="GEW85210.1"/>
    <property type="molecule type" value="Genomic_DNA"/>
</dbReference>
<sequence>MTGPTPEPTTPNQSPSLQDQILNHVSSLETLIKQYNEKSGMLITPIRLTFGEEVDTNKGNDKENGGVWVDDDLKRQYNKVLESPFTRWIIEFSAPSHRMPTNLRVYDGSTDPDDHISRFVGAANQGEWEIPVWCRMFQQTLDGSARGWFDRMPNGSINSWSDLREKFVERFALRRRCSKDPTEVSKIVRKANESLSDFKERWTEEMGYIQGVPEVMQISAFMSNSKCPELARRFDDQSEKGHEVPYKGFLPPCAIQGGGPPRGEGYNAHNRRDHYMPYVPPRQMGRRYENRRFEHRMQEVNQLSIESLVKRPKEILATDLQLQLPPPSSQLEITLEFGKLNHLIKDVRQRGENRGRQGGNGSTHGKIINTVHEVGKNRKRKCRGRWEEDWMRSSGASHIRPLFPKLAPSHPGPPKPNSHRIVVEASPPYNFILGRTRMRELRAVSSTTHAMMNVPTPRRIATLVPRRDAIFECRQIEVRQASHEEPSEKKHRRKKKKARQKTHGWHSKTGQSACHECKSKRYPGSTKAKDAGPGKSKVVTKEVEEWLRAGIAVVDMQSPKMLKEMQSLSGKLAALNRFLFQSAERVMPFFDTLKNITKENKDDFSWTEAAEQAFQELKTVIMELPTLTTPNLKETLYVYQLLPEKQTGFDIHVGYRTGDTIPATESDEFIKFGVENLISIPSESEGIPEHMCDVPSHDTSPPLDVSKDQFEDLSESNKEFSSTGDDSFSFDKIDYVEASPPDSELVSSKVMEIVIPKVGGIELSNDNPILFYDPIISGTPPNLTQSGESDFFLEVDAFLVVEDEFTSSQFPKSYLDPEGDMLLFEAFLNDDHSSDFKTKSSSTSLNSLLEETNNFDNSLHEFTTFLKVLFDAECESDSGDDQSCSDEDVLEKIVSKPLYEFAGELTLLKSIPPEIDETDCDFEEDIHFIEKLLYDNSSPRPPEEFLSANSDAATESFSPSPILVKDSDSLMEEIDLLCTPDYPMPSGIKDKDYDFERDILIPKDLPSNN</sequence>
<dbReference type="PANTHER" id="PTHR33223:SF11">
    <property type="entry name" value="ELEMENT PROTEIN, PUTATIVE-RELATED"/>
    <property type="match status" value="1"/>
</dbReference>
<comment type="caution">
    <text evidence="3">The sequence shown here is derived from an EMBL/GenBank/DDBJ whole genome shotgun (WGS) entry which is preliminary data.</text>
</comment>
<evidence type="ECO:0000259" key="2">
    <source>
        <dbReference type="Pfam" id="PF03732"/>
    </source>
</evidence>
<feature type="compositionally biased region" description="Basic and acidic residues" evidence="1">
    <location>
        <begin position="705"/>
        <end position="718"/>
    </location>
</feature>
<protein>
    <submittedName>
        <fullName evidence="3">Reverse transcriptase domain-containing protein</fullName>
    </submittedName>
</protein>
<dbReference type="Pfam" id="PF03732">
    <property type="entry name" value="Retrotrans_gag"/>
    <property type="match status" value="1"/>
</dbReference>
<dbReference type="Gene3D" id="3.30.70.270">
    <property type="match status" value="1"/>
</dbReference>
<evidence type="ECO:0000256" key="1">
    <source>
        <dbReference type="SAM" id="MobiDB-lite"/>
    </source>
</evidence>
<evidence type="ECO:0000313" key="3">
    <source>
        <dbReference type="EMBL" id="GEW85210.1"/>
    </source>
</evidence>
<dbReference type="SUPFAM" id="SSF56672">
    <property type="entry name" value="DNA/RNA polymerases"/>
    <property type="match status" value="1"/>
</dbReference>
<gene>
    <name evidence="3" type="ORF">Tci_257186</name>
</gene>
<dbReference type="InterPro" id="IPR043502">
    <property type="entry name" value="DNA/RNA_pol_sf"/>
</dbReference>
<reference evidence="3" key="1">
    <citation type="journal article" date="2019" name="Sci. Rep.">
        <title>Draft genome of Tanacetum cinerariifolium, the natural source of mosquito coil.</title>
        <authorList>
            <person name="Yamashiro T."/>
            <person name="Shiraishi A."/>
            <person name="Satake H."/>
            <person name="Nakayama K."/>
        </authorList>
    </citation>
    <scope>NUCLEOTIDE SEQUENCE</scope>
</reference>
<feature type="domain" description="Retrotransposon gag" evidence="2">
    <location>
        <begin position="136"/>
        <end position="222"/>
    </location>
</feature>
<feature type="region of interest" description="Disordered" evidence="1">
    <location>
        <begin position="940"/>
        <end position="960"/>
    </location>
</feature>
<feature type="compositionally biased region" description="Basic and acidic residues" evidence="1">
    <location>
        <begin position="687"/>
        <end position="696"/>
    </location>
</feature>
<feature type="region of interest" description="Disordered" evidence="1">
    <location>
        <begin position="685"/>
        <end position="725"/>
    </location>
</feature>
<keyword evidence="3" id="KW-0548">Nucleotidyltransferase</keyword>
<feature type="compositionally biased region" description="Basic residues" evidence="1">
    <location>
        <begin position="489"/>
        <end position="506"/>
    </location>
</feature>
<dbReference type="GO" id="GO:0003964">
    <property type="term" value="F:RNA-directed DNA polymerase activity"/>
    <property type="evidence" value="ECO:0007669"/>
    <property type="project" value="UniProtKB-KW"/>
</dbReference>